<reference evidence="1" key="1">
    <citation type="submission" date="2016-11" db="EMBL/GenBank/DDBJ databases">
        <authorList>
            <person name="Jaros S."/>
            <person name="Januszkiewicz K."/>
            <person name="Wedrychowicz H."/>
        </authorList>
    </citation>
    <scope>NUCLEOTIDE SEQUENCE [LARGE SCALE GENOMIC DNA]</scope>
    <source>
        <strain evidence="1">Y48</strain>
    </source>
</reference>
<sequence length="417" mass="46630">MPTAVLVDLAECEACSTRYPLSELVDTAEHERFCSGCVTDLELCAGCDLPVRDTALTTDDDYRCAGCRSAFSVCDDCMRYTRYNIAILSGGDVCESCAEAYSTCDDCNFAVAEPVSINDERDVCAECRQDYRECDRCETLIRGREDYCDDCYRPDHSLVHDSEYTPRPIFHGTGPLFLGLELELRTTPHGFDDSVETANDQLGRVAYLKHDGSISCGFELVTHPMSYDYAITKFPWSVLSRLRLLGCYTDDGVGIHVHLSRAGFDSPAHIYRWLKLVYRNEDDVSTLARRRDSEWAGFHPDIREKARELAHGGRGWGRYHAVNTRPPHTFELRIFASSLQRQQVQAALGFAHASAEYTRTLRAHDITRNRGWEWATFTAWVAARPEYAALTAELTALGATGSGVSTGNQEEDLACAS</sequence>
<name>A0A1J0VYF5_9NOCA</name>
<evidence type="ECO:0000313" key="1">
    <source>
        <dbReference type="EMBL" id="APE37099.1"/>
    </source>
</evidence>
<dbReference type="KEGG" id="nsl:BOX37_27800"/>
<evidence type="ECO:0008006" key="3">
    <source>
        <dbReference type="Google" id="ProtNLM"/>
    </source>
</evidence>
<keyword evidence="2" id="KW-1185">Reference proteome</keyword>
<protein>
    <recommendedName>
        <fullName evidence="3">Amidoligase enzyme</fullName>
    </recommendedName>
</protein>
<accession>A0A1J0VYF5</accession>
<dbReference type="Proteomes" id="UP000183810">
    <property type="component" value="Chromosome"/>
</dbReference>
<dbReference type="RefSeq" id="WP_071930268.1">
    <property type="nucleotide sequence ID" value="NZ_CP018082.1"/>
</dbReference>
<proteinExistence type="predicted"/>
<dbReference type="AlphaFoldDB" id="A0A1J0VYF5"/>
<dbReference type="EMBL" id="CP018082">
    <property type="protein sequence ID" value="APE37099.1"/>
    <property type="molecule type" value="Genomic_DNA"/>
</dbReference>
<evidence type="ECO:0000313" key="2">
    <source>
        <dbReference type="Proteomes" id="UP000183810"/>
    </source>
</evidence>
<organism evidence="1 2">
    <name type="scientific">Nocardia mangyaensis</name>
    <dbReference type="NCBI Taxonomy" id="2213200"/>
    <lineage>
        <taxon>Bacteria</taxon>
        <taxon>Bacillati</taxon>
        <taxon>Actinomycetota</taxon>
        <taxon>Actinomycetes</taxon>
        <taxon>Mycobacteriales</taxon>
        <taxon>Nocardiaceae</taxon>
        <taxon>Nocardia</taxon>
    </lineage>
</organism>
<gene>
    <name evidence="1" type="ORF">BOX37_27800</name>
</gene>